<dbReference type="PROSITE" id="PS50067">
    <property type="entry name" value="KINESIN_MOTOR_2"/>
    <property type="match status" value="1"/>
</dbReference>
<dbReference type="SMART" id="SM00129">
    <property type="entry name" value="KISc"/>
    <property type="match status" value="1"/>
</dbReference>
<proteinExistence type="inferred from homology"/>
<dbReference type="InterPro" id="IPR027417">
    <property type="entry name" value="P-loop_NTPase"/>
</dbReference>
<dbReference type="Pfam" id="PF04832">
    <property type="entry name" value="SOUL"/>
    <property type="match status" value="1"/>
</dbReference>
<dbReference type="Gene3D" id="3.40.850.10">
    <property type="entry name" value="Kinesin motor domain"/>
    <property type="match status" value="1"/>
</dbReference>
<dbReference type="EMBL" id="JAHKSW010000025">
    <property type="protein sequence ID" value="KAG7316494.1"/>
    <property type="molecule type" value="Genomic_DNA"/>
</dbReference>
<evidence type="ECO:0000256" key="3">
    <source>
        <dbReference type="ARBA" id="ARBA00022741"/>
    </source>
</evidence>
<keyword evidence="10" id="KW-1185">Reference proteome</keyword>
<evidence type="ECO:0000259" key="8">
    <source>
        <dbReference type="PROSITE" id="PS50067"/>
    </source>
</evidence>
<dbReference type="OrthoDB" id="3176171at2759"/>
<dbReference type="GO" id="GO:0003777">
    <property type="term" value="F:microtubule motor activity"/>
    <property type="evidence" value="ECO:0007669"/>
    <property type="project" value="InterPro"/>
</dbReference>
<dbReference type="Pfam" id="PF00225">
    <property type="entry name" value="Kinesin"/>
    <property type="match status" value="2"/>
</dbReference>
<dbReference type="InterPro" id="IPR006917">
    <property type="entry name" value="SOUL_heme-bd"/>
</dbReference>
<keyword evidence="3 6" id="KW-0547">Nucleotide-binding</keyword>
<keyword evidence="4 6" id="KW-0067">ATP-binding</keyword>
<dbReference type="FunFam" id="3.20.80.10:FF:000002">
    <property type="entry name" value="Heme-binding protein 2"/>
    <property type="match status" value="1"/>
</dbReference>
<dbReference type="GO" id="GO:0005524">
    <property type="term" value="F:ATP binding"/>
    <property type="evidence" value="ECO:0007669"/>
    <property type="project" value="UniProtKB-UniRule"/>
</dbReference>
<keyword evidence="5" id="KW-0963">Cytoplasm</keyword>
<evidence type="ECO:0000313" key="10">
    <source>
        <dbReference type="Proteomes" id="UP000824219"/>
    </source>
</evidence>
<dbReference type="InterPro" id="IPR027640">
    <property type="entry name" value="Kinesin-like_fam"/>
</dbReference>
<keyword evidence="6" id="KW-0505">Motor protein</keyword>
<feature type="region of interest" description="Disordered" evidence="7">
    <location>
        <begin position="426"/>
        <end position="446"/>
    </location>
</feature>
<feature type="binding site" evidence="6">
    <location>
        <begin position="250"/>
        <end position="257"/>
    </location>
    <ligand>
        <name>ATP</name>
        <dbReference type="ChEBI" id="CHEBI:30616"/>
    </ligand>
</feature>
<dbReference type="PANTHER" id="PTHR47972">
    <property type="entry name" value="KINESIN-LIKE PROTEIN KLP-3"/>
    <property type="match status" value="1"/>
</dbReference>
<sequence>MPHFLKRDQIFAHQVHLLEHKLRSKEERILELETETALLHLRLAECMGKLRRDQEEDVILAKRHCQHQGNVQKSTLVPLAKLLSHVQALKKDLRNVFAAYVGLATELENQSKQLSEWMGIISRAVQSDQAGDTQRLQAQVASLEHSLQEEKERHRVERMRRREIHNTLIELRGNIRVHCRVRPLLPFDHIQSSLSTNGPSSSEVVVQAVSDYLINRVHGPEDAQDAVFEEVKPLLTSLLDGYNVCIMAYGQTGSGKTYSMIGSQDEDCTHPEQEGIIPKAAKELFKLISGKPAERHTVEVSMVEVYNNELMDLLAKDEDGAAVGVKREVITTSTGISEVPCLTYELVHSSAEVMQLLSAVLRLRAHSPTLVHRDSSRSHLVVTLTVTSRNPNPQALTHRLQSVRQNVQRGSQKQWWSPRCPIAASSRSSSSASSPQSSPCHSPCPPSWQEPLRTKLQLVDLAGSECAGTSGVSGAALWESSCINRSLSALSVLGALAEQRPHVPYRNSKLTHLLQDSIVGDAKLLVMLCVSPTQHFLSETLQSLGFGYRTRQIQRDTPHRRNAGLKRNSAVLLSQETGEKMLRAMGKMVFGGFENPKYTTQKSKGDDYEVRTYHTTQWVSTTVSGPEQDEALSTGFRRLFKYIQGNNEKQVTVDMTSPVTCLVNPGEGPTCESSFTVSFYLPEEHQAEPPKPSIPEIFFENRKEFTVFVRTFGGFANSQNTSEELLKLIESLKRDGMRFKEAPYYRVGYDSPFKLVNRRNEVWLIQEEGQE</sequence>
<evidence type="ECO:0000313" key="9">
    <source>
        <dbReference type="EMBL" id="KAG7316494.1"/>
    </source>
</evidence>
<dbReference type="InterPro" id="IPR036961">
    <property type="entry name" value="Kinesin_motor_dom_sf"/>
</dbReference>
<dbReference type="Proteomes" id="UP000824219">
    <property type="component" value="Linkage Group LG25"/>
</dbReference>
<comment type="similarity">
    <text evidence="2">Belongs to the HEBP family.</text>
</comment>
<dbReference type="SUPFAM" id="SSF52540">
    <property type="entry name" value="P-loop containing nucleoside triphosphate hydrolases"/>
    <property type="match status" value="1"/>
</dbReference>
<comment type="subcellular location">
    <subcellularLocation>
        <location evidence="1">Cytoplasm</location>
        <location evidence="1">Cytoskeleton</location>
    </subcellularLocation>
</comment>
<dbReference type="GO" id="GO:0007018">
    <property type="term" value="P:microtubule-based movement"/>
    <property type="evidence" value="ECO:0007669"/>
    <property type="project" value="InterPro"/>
</dbReference>
<evidence type="ECO:0000256" key="4">
    <source>
        <dbReference type="ARBA" id="ARBA00022840"/>
    </source>
</evidence>
<comment type="caution">
    <text evidence="9">The sequence shown here is derived from an EMBL/GenBank/DDBJ whole genome shotgun (WGS) entry which is preliminary data.</text>
</comment>
<evidence type="ECO:0000256" key="2">
    <source>
        <dbReference type="ARBA" id="ARBA00009817"/>
    </source>
</evidence>
<feature type="domain" description="Kinesin motor" evidence="8">
    <location>
        <begin position="174"/>
        <end position="553"/>
    </location>
</feature>
<dbReference type="GO" id="GO:0048731">
    <property type="term" value="P:system development"/>
    <property type="evidence" value="ECO:0007669"/>
    <property type="project" value="UniProtKB-ARBA"/>
</dbReference>
<organism evidence="9 10">
    <name type="scientific">Hemibagrus wyckioides</name>
    <dbReference type="NCBI Taxonomy" id="337641"/>
    <lineage>
        <taxon>Eukaryota</taxon>
        <taxon>Metazoa</taxon>
        <taxon>Chordata</taxon>
        <taxon>Craniata</taxon>
        <taxon>Vertebrata</taxon>
        <taxon>Euteleostomi</taxon>
        <taxon>Actinopterygii</taxon>
        <taxon>Neopterygii</taxon>
        <taxon>Teleostei</taxon>
        <taxon>Ostariophysi</taxon>
        <taxon>Siluriformes</taxon>
        <taxon>Bagridae</taxon>
        <taxon>Hemibagrus</taxon>
    </lineage>
</organism>
<gene>
    <name evidence="9" type="ORF">KOW79_020035</name>
</gene>
<dbReference type="InterPro" id="IPR011256">
    <property type="entry name" value="Reg_factor_effector_dom_sf"/>
</dbReference>
<dbReference type="PRINTS" id="PR00380">
    <property type="entry name" value="KINESINHEAVY"/>
</dbReference>
<keyword evidence="5" id="KW-0206">Cytoskeleton</keyword>
<feature type="compositionally biased region" description="Low complexity" evidence="7">
    <location>
        <begin position="426"/>
        <end position="441"/>
    </location>
</feature>
<dbReference type="InterPro" id="IPR001752">
    <property type="entry name" value="Kinesin_motor_dom"/>
</dbReference>
<evidence type="ECO:0000256" key="6">
    <source>
        <dbReference type="PROSITE-ProRule" id="PRU00283"/>
    </source>
</evidence>
<dbReference type="AlphaFoldDB" id="A0A9D3N5U9"/>
<evidence type="ECO:0000256" key="1">
    <source>
        <dbReference type="ARBA" id="ARBA00004245"/>
    </source>
</evidence>
<evidence type="ECO:0000256" key="5">
    <source>
        <dbReference type="ARBA" id="ARBA00023212"/>
    </source>
</evidence>
<accession>A0A9D3N5U9</accession>
<evidence type="ECO:0000256" key="7">
    <source>
        <dbReference type="SAM" id="MobiDB-lite"/>
    </source>
</evidence>
<comment type="similarity">
    <text evidence="6">Belongs to the TRAFAC class myosin-kinesin ATPase superfamily. Kinesin family.</text>
</comment>
<dbReference type="Gene3D" id="3.20.80.10">
    <property type="entry name" value="Regulatory factor, effector binding domain"/>
    <property type="match status" value="1"/>
</dbReference>
<reference evidence="9 10" key="1">
    <citation type="submission" date="2021-06" db="EMBL/GenBank/DDBJ databases">
        <title>Chromosome-level genome assembly of the red-tail catfish (Hemibagrus wyckioides).</title>
        <authorList>
            <person name="Shao F."/>
        </authorList>
    </citation>
    <scope>NUCLEOTIDE SEQUENCE [LARGE SCALE GENOMIC DNA]</scope>
    <source>
        <strain evidence="9">EC202008001</strain>
        <tissue evidence="9">Blood</tissue>
    </source>
</reference>
<protein>
    <recommendedName>
        <fullName evidence="8">Kinesin motor domain-containing protein</fullName>
    </recommendedName>
</protein>
<dbReference type="GO" id="GO:0008017">
    <property type="term" value="F:microtubule binding"/>
    <property type="evidence" value="ECO:0007669"/>
    <property type="project" value="InterPro"/>
</dbReference>
<dbReference type="GO" id="GO:0015630">
    <property type="term" value="C:microtubule cytoskeleton"/>
    <property type="evidence" value="ECO:0007669"/>
    <property type="project" value="TreeGrafter"/>
</dbReference>
<dbReference type="SUPFAM" id="SSF55136">
    <property type="entry name" value="Probable bacterial effector-binding domain"/>
    <property type="match status" value="1"/>
</dbReference>
<dbReference type="PANTHER" id="PTHR47972:SF63">
    <property type="entry name" value="KINESIN FAMILY MEMBER 25"/>
    <property type="match status" value="1"/>
</dbReference>
<name>A0A9D3N5U9_9TELE</name>